<evidence type="ECO:0000256" key="1">
    <source>
        <dbReference type="ARBA" id="ARBA00004141"/>
    </source>
</evidence>
<feature type="transmembrane region" description="Helical" evidence="6">
    <location>
        <begin position="6"/>
        <end position="25"/>
    </location>
</feature>
<evidence type="ECO:0000313" key="8">
    <source>
        <dbReference type="Proteomes" id="UP001205740"/>
    </source>
</evidence>
<evidence type="ECO:0000256" key="5">
    <source>
        <dbReference type="ARBA" id="ARBA00023136"/>
    </source>
</evidence>
<comment type="caution">
    <text evidence="7">The sequence shown here is derived from an EMBL/GenBank/DDBJ whole genome shotgun (WGS) entry which is preliminary data.</text>
</comment>
<evidence type="ECO:0000256" key="3">
    <source>
        <dbReference type="ARBA" id="ARBA00022692"/>
    </source>
</evidence>
<dbReference type="EMBL" id="JAMTCG010000003">
    <property type="protein sequence ID" value="MCP2160595.1"/>
    <property type="molecule type" value="Genomic_DNA"/>
</dbReference>
<feature type="transmembrane region" description="Helical" evidence="6">
    <location>
        <begin position="117"/>
        <end position="137"/>
    </location>
</feature>
<accession>A0ABT1H023</accession>
<evidence type="ECO:0000313" key="7">
    <source>
        <dbReference type="EMBL" id="MCP2160595.1"/>
    </source>
</evidence>
<keyword evidence="4 6" id="KW-1133">Transmembrane helix</keyword>
<dbReference type="Proteomes" id="UP001205740">
    <property type="component" value="Unassembled WGS sequence"/>
</dbReference>
<gene>
    <name evidence="7" type="ORF">LX12_001782</name>
</gene>
<dbReference type="RefSeq" id="WP_253654176.1">
    <property type="nucleotide sequence ID" value="NZ_BAAAOE010000003.1"/>
</dbReference>
<dbReference type="Pfam" id="PF03649">
    <property type="entry name" value="UPF0014"/>
    <property type="match status" value="1"/>
</dbReference>
<comment type="similarity">
    <text evidence="2">Belongs to the UPF0014 family.</text>
</comment>
<proteinExistence type="inferred from homology"/>
<comment type="subcellular location">
    <subcellularLocation>
        <location evidence="1">Membrane</location>
        <topology evidence="1">Multi-pass membrane protein</topology>
    </subcellularLocation>
</comment>
<protein>
    <submittedName>
        <fullName evidence="7">ABC transport system permease protein</fullName>
    </submittedName>
</protein>
<dbReference type="InterPro" id="IPR005226">
    <property type="entry name" value="UPF0014_fam"/>
</dbReference>
<reference evidence="7 8" key="1">
    <citation type="submission" date="2022-06" db="EMBL/GenBank/DDBJ databases">
        <title>Genomic Encyclopedia of Archaeal and Bacterial Type Strains, Phase II (KMG-II): from individual species to whole genera.</title>
        <authorList>
            <person name="Goeker M."/>
        </authorList>
    </citation>
    <scope>NUCLEOTIDE SEQUENCE [LARGE SCALE GENOMIC DNA]</scope>
    <source>
        <strain evidence="7 8">DSM 45037</strain>
    </source>
</reference>
<feature type="transmembrane region" description="Helical" evidence="6">
    <location>
        <begin position="210"/>
        <end position="235"/>
    </location>
</feature>
<evidence type="ECO:0000256" key="2">
    <source>
        <dbReference type="ARBA" id="ARBA00005268"/>
    </source>
</evidence>
<keyword evidence="8" id="KW-1185">Reference proteome</keyword>
<feature type="transmembrane region" description="Helical" evidence="6">
    <location>
        <begin position="89"/>
        <end position="111"/>
    </location>
</feature>
<feature type="transmembrane region" description="Helical" evidence="6">
    <location>
        <begin position="61"/>
        <end position="77"/>
    </location>
</feature>
<organism evidence="7 8">
    <name type="scientific">Williamsia serinedens</name>
    <dbReference type="NCBI Taxonomy" id="391736"/>
    <lineage>
        <taxon>Bacteria</taxon>
        <taxon>Bacillati</taxon>
        <taxon>Actinomycetota</taxon>
        <taxon>Actinomycetes</taxon>
        <taxon>Mycobacteriales</taxon>
        <taxon>Nocardiaceae</taxon>
        <taxon>Williamsia</taxon>
    </lineage>
</organism>
<dbReference type="PANTHER" id="PTHR30028">
    <property type="entry name" value="UPF0014 INNER MEMBRANE PROTEIN YBBM-RELATED"/>
    <property type="match status" value="1"/>
</dbReference>
<sequence length="249" mass="25710">MIDYIRLIVGAVALLTIAVIVLAFYRVGKELGAIRAVGRAAIQLTFVAIVLRSAIHTGWGAAAVVAVMFTVAAVTAYRRMSTLDRSLVAAVFGCAAGSIVSIGIIVGASVLTRDLRTLIAVSGIIIGGCMTAVTLTGRHLRDGMVHRRDEIEGWLAIGATPRHALRDIARRAAGESLIPGHDQTRTVGLVSLPGAFVGALLAGADAGAAARFQFVVLTGLICAQAVAAVVTAIILTSVDRLELPQPAGT</sequence>
<evidence type="ECO:0000256" key="6">
    <source>
        <dbReference type="SAM" id="Phobius"/>
    </source>
</evidence>
<evidence type="ECO:0000256" key="4">
    <source>
        <dbReference type="ARBA" id="ARBA00022989"/>
    </source>
</evidence>
<keyword evidence="5 6" id="KW-0472">Membrane</keyword>
<keyword evidence="3 6" id="KW-0812">Transmembrane</keyword>
<name>A0ABT1H023_9NOCA</name>
<dbReference type="PANTHER" id="PTHR30028:SF0">
    <property type="entry name" value="PROTEIN ALUMINUM SENSITIVE 3"/>
    <property type="match status" value="1"/>
</dbReference>